<evidence type="ECO:0000313" key="2">
    <source>
        <dbReference type="Proteomes" id="UP000178724"/>
    </source>
</evidence>
<organism evidence="1 2">
    <name type="scientific">candidate division WOR-1 bacterium RIFCSPHIGHO2_01_FULL_53_15</name>
    <dbReference type="NCBI Taxonomy" id="1802564"/>
    <lineage>
        <taxon>Bacteria</taxon>
        <taxon>Bacillati</taxon>
        <taxon>Saganbacteria</taxon>
    </lineage>
</organism>
<evidence type="ECO:0008006" key="3">
    <source>
        <dbReference type="Google" id="ProtNLM"/>
    </source>
</evidence>
<accession>A0A1F4Q013</accession>
<dbReference type="AlphaFoldDB" id="A0A1F4Q013"/>
<protein>
    <recommendedName>
        <fullName evidence="3">General secretion pathway GspH domain-containing protein</fullName>
    </recommendedName>
</protein>
<gene>
    <name evidence="1" type="ORF">A2625_03830</name>
</gene>
<reference evidence="1 2" key="1">
    <citation type="journal article" date="2016" name="Nat. Commun.">
        <title>Thousands of microbial genomes shed light on interconnected biogeochemical processes in an aquifer system.</title>
        <authorList>
            <person name="Anantharaman K."/>
            <person name="Brown C.T."/>
            <person name="Hug L.A."/>
            <person name="Sharon I."/>
            <person name="Castelle C.J."/>
            <person name="Probst A.J."/>
            <person name="Thomas B.C."/>
            <person name="Singh A."/>
            <person name="Wilkins M.J."/>
            <person name="Karaoz U."/>
            <person name="Brodie E.L."/>
            <person name="Williams K.H."/>
            <person name="Hubbard S.S."/>
            <person name="Banfield J.F."/>
        </authorList>
    </citation>
    <scope>NUCLEOTIDE SEQUENCE [LARGE SCALE GENOMIC DNA]</scope>
</reference>
<dbReference type="Proteomes" id="UP000178724">
    <property type="component" value="Unassembled WGS sequence"/>
</dbReference>
<evidence type="ECO:0000313" key="1">
    <source>
        <dbReference type="EMBL" id="OGB89278.1"/>
    </source>
</evidence>
<sequence>MSVVTSIIGLVLLLSFPTLSSFKEQIYLESASKQLVSDLRTTQIKAVCLGEEQSFQADDKRFIFSRTGNPPPGGSGTEIISGKTGSRRVIVSSVGRVRIE</sequence>
<proteinExistence type="predicted"/>
<name>A0A1F4Q013_UNCSA</name>
<comment type="caution">
    <text evidence="1">The sequence shown here is derived from an EMBL/GenBank/DDBJ whole genome shotgun (WGS) entry which is preliminary data.</text>
</comment>
<dbReference type="EMBL" id="METM01000027">
    <property type="protein sequence ID" value="OGB89278.1"/>
    <property type="molecule type" value="Genomic_DNA"/>
</dbReference>